<dbReference type="InterPro" id="IPR018727">
    <property type="entry name" value="DUF2267"/>
</dbReference>
<organism evidence="1 2">
    <name type="scientific">Roseibium aggregatum</name>
    <dbReference type="NCBI Taxonomy" id="187304"/>
    <lineage>
        <taxon>Bacteria</taxon>
        <taxon>Pseudomonadati</taxon>
        <taxon>Pseudomonadota</taxon>
        <taxon>Alphaproteobacteria</taxon>
        <taxon>Hyphomicrobiales</taxon>
        <taxon>Stappiaceae</taxon>
        <taxon>Roseibium</taxon>
    </lineage>
</organism>
<dbReference type="Gene3D" id="1.10.490.110">
    <property type="entry name" value="Uncharacterized conserved protein DUF2267"/>
    <property type="match status" value="1"/>
</dbReference>
<evidence type="ECO:0000313" key="2">
    <source>
        <dbReference type="Proteomes" id="UP000598467"/>
    </source>
</evidence>
<dbReference type="RefSeq" id="WP_190290599.1">
    <property type="nucleotide sequence ID" value="NZ_JABFCZ010000006.1"/>
</dbReference>
<name>A0A926NT38_9HYPH</name>
<protein>
    <submittedName>
        <fullName evidence="1">DUF2267 domain-containing protein</fullName>
    </submittedName>
</protein>
<gene>
    <name evidence="1" type="ORF">HK439_06615</name>
</gene>
<dbReference type="Proteomes" id="UP000598467">
    <property type="component" value="Unassembled WGS sequence"/>
</dbReference>
<dbReference type="EMBL" id="JABFCZ010000006">
    <property type="protein sequence ID" value="MBD1545929.1"/>
    <property type="molecule type" value="Genomic_DNA"/>
</dbReference>
<proteinExistence type="predicted"/>
<accession>A0A926NT38</accession>
<dbReference type="InterPro" id="IPR038282">
    <property type="entry name" value="DUF2267_sf"/>
</dbReference>
<dbReference type="AlphaFoldDB" id="A0A926NT38"/>
<reference evidence="1" key="1">
    <citation type="submission" date="2020-05" db="EMBL/GenBank/DDBJ databases">
        <title>Identification of trans-AT polyketide cluster in two marine bacteria, producers of a novel glutaramide-containing polyketide sesbanimide D and analogs.</title>
        <authorList>
            <person name="Kacar D."/>
            <person name="Rodriguez P."/>
            <person name="Canedo L."/>
            <person name="Gonzalez E."/>
            <person name="Galan B."/>
            <person name="De La Calle F."/>
            <person name="Garcia J.L."/>
        </authorList>
    </citation>
    <scope>NUCLEOTIDE SEQUENCE</scope>
    <source>
        <strain evidence="1">PHM038</strain>
    </source>
</reference>
<sequence length="141" mass="15921">MPMPDEYQRAGQIFEGFLEDARIALDLTTRNQTYTTVQGVLIAFRRRLTVAEGLRFANELPVVLRALFVKDWDIEAPPVPFSSREDMTEEVCSLRRHHNFSPANAIEGVARALRTHVDETVFDAMLGTLPEGAVAFWEVAD</sequence>
<comment type="caution">
    <text evidence="1">The sequence shown here is derived from an EMBL/GenBank/DDBJ whole genome shotgun (WGS) entry which is preliminary data.</text>
</comment>
<evidence type="ECO:0000313" key="1">
    <source>
        <dbReference type="EMBL" id="MBD1545929.1"/>
    </source>
</evidence>
<dbReference type="Pfam" id="PF10025">
    <property type="entry name" value="DUF2267"/>
    <property type="match status" value="1"/>
</dbReference>